<accession>A0A4V3XJ40</accession>
<dbReference type="Proteomes" id="UP000308730">
    <property type="component" value="Unassembled WGS sequence"/>
</dbReference>
<proteinExistence type="predicted"/>
<comment type="caution">
    <text evidence="1">The sequence shown here is derived from an EMBL/GenBank/DDBJ whole genome shotgun (WGS) entry which is preliminary data.</text>
</comment>
<dbReference type="PANTHER" id="PTHR46579:SF2">
    <property type="entry name" value="C2H2-TYPE DOMAIN-CONTAINING PROTEIN"/>
    <property type="match status" value="1"/>
</dbReference>
<dbReference type="AlphaFoldDB" id="A0A4V3XJ40"/>
<evidence type="ECO:0000313" key="1">
    <source>
        <dbReference type="EMBL" id="THH31573.1"/>
    </source>
</evidence>
<dbReference type="EMBL" id="SGPM01000043">
    <property type="protein sequence ID" value="THH31573.1"/>
    <property type="molecule type" value="Genomic_DNA"/>
</dbReference>
<gene>
    <name evidence="1" type="ORF">EUX98_g2602</name>
</gene>
<protein>
    <submittedName>
        <fullName evidence="1">Uncharacterized protein</fullName>
    </submittedName>
</protein>
<sequence>MKDIWDSPMMSEIKNDDGTPFILPPTVKDNSQAPEGRYIFSLAVDGFNPFGSKTAKQTVTSTGIYMVCLNLPPDLRYLEENLYLVGVVPGPSKPSLQEMNHSLKLIVDDLLEFWNPGVFFSRTANYPTGRLVRCALGPVVCDLPAARQLLGIAGVSSTHFCSHCWITLDEMEELDPQKWPPLRTGEEHRVLAEQWKSANASERARLYKENGVRWSELLRLPYWDPIKFTVIDSMHNHYLGLLHAHCREVFGMDIDKDDNDGVRRSERKAVKEPPPDEMNAALRLLWMGDRKALLETCGVPLLWHLCLRFDLRRAKNKKKYLTNELMDWREDRIRQGLSFGPLIQIQPLPVAVSDTPKEASSKPPAGVVLGRKTLGAIQSDMERTITPSWVSPAPGNLGAASRGKLSADEWRTSCTINFPITLIRLWGGSDATERHRSMLRNFMDLVTAIEIGGMLVMSEELIAQYNLSLTRYLRSARTLYKEAVFKPNHHLALHIGLQILPFYGPLHSVRAFHTERMNYKLQQEKTNRKFGEMENTFMRQTCRAANLQALFQDNEVRRTASEMVNAYWNIFKRDSRGTRLREMFHVNSRISTRGKAGRLGDLTFAALIALLNSRTDGPLYRDIRLNQRTPGWLMIDNGAEIVSDVYVKGIKYTSEKTSPGDSYVAFTHPISGEEHVGSIQCIFSHTHKVSSGKSSTELFLAVQPLLPLAPSDQTLDPYPYFKHCGGKLGYAWRVEEFVAIQENHLVSHVAWTLFDAGEFGISQATIHTLPLDRMTHLMDAAPVDDATVPHDDDTSGEE</sequence>
<dbReference type="OrthoDB" id="3269001at2759"/>
<dbReference type="InterPro" id="IPR004242">
    <property type="entry name" value="Transposase_21"/>
</dbReference>
<dbReference type="PANTHER" id="PTHR46579">
    <property type="entry name" value="F5/8 TYPE C DOMAIN-CONTAINING PROTEIN-RELATED"/>
    <property type="match status" value="1"/>
</dbReference>
<reference evidence="1 2" key="1">
    <citation type="submission" date="2019-02" db="EMBL/GenBank/DDBJ databases">
        <title>Genome sequencing of the rare red list fungi Antrodiella citrinella (Flaviporus citrinellus).</title>
        <authorList>
            <person name="Buettner E."/>
            <person name="Kellner H."/>
        </authorList>
    </citation>
    <scope>NUCLEOTIDE SEQUENCE [LARGE SCALE GENOMIC DNA]</scope>
    <source>
        <strain evidence="1 2">DSM 108506</strain>
    </source>
</reference>
<name>A0A4V3XJ40_9APHY</name>
<keyword evidence="2" id="KW-1185">Reference proteome</keyword>
<organism evidence="1 2">
    <name type="scientific">Antrodiella citrinella</name>
    <dbReference type="NCBI Taxonomy" id="2447956"/>
    <lineage>
        <taxon>Eukaryota</taxon>
        <taxon>Fungi</taxon>
        <taxon>Dikarya</taxon>
        <taxon>Basidiomycota</taxon>
        <taxon>Agaricomycotina</taxon>
        <taxon>Agaricomycetes</taxon>
        <taxon>Polyporales</taxon>
        <taxon>Steccherinaceae</taxon>
        <taxon>Antrodiella</taxon>
    </lineage>
</organism>
<dbReference type="Pfam" id="PF02992">
    <property type="entry name" value="Transposase_21"/>
    <property type="match status" value="1"/>
</dbReference>
<evidence type="ECO:0000313" key="2">
    <source>
        <dbReference type="Proteomes" id="UP000308730"/>
    </source>
</evidence>